<comment type="caution">
    <text evidence="1">The sequence shown here is derived from an EMBL/GenBank/DDBJ whole genome shotgun (WGS) entry which is preliminary data.</text>
</comment>
<organism evidence="1">
    <name type="scientific">Tanacetum cinerariifolium</name>
    <name type="common">Dalmatian daisy</name>
    <name type="synonym">Chrysanthemum cinerariifolium</name>
    <dbReference type="NCBI Taxonomy" id="118510"/>
    <lineage>
        <taxon>Eukaryota</taxon>
        <taxon>Viridiplantae</taxon>
        <taxon>Streptophyta</taxon>
        <taxon>Embryophyta</taxon>
        <taxon>Tracheophyta</taxon>
        <taxon>Spermatophyta</taxon>
        <taxon>Magnoliopsida</taxon>
        <taxon>eudicotyledons</taxon>
        <taxon>Gunneridae</taxon>
        <taxon>Pentapetalae</taxon>
        <taxon>asterids</taxon>
        <taxon>campanulids</taxon>
        <taxon>Asterales</taxon>
        <taxon>Asteraceae</taxon>
        <taxon>Asteroideae</taxon>
        <taxon>Anthemideae</taxon>
        <taxon>Anthemidinae</taxon>
        <taxon>Tanacetum</taxon>
    </lineage>
</organism>
<feature type="non-terminal residue" evidence="1">
    <location>
        <position position="76"/>
    </location>
</feature>
<feature type="non-terminal residue" evidence="1">
    <location>
        <position position="1"/>
    </location>
</feature>
<evidence type="ECO:0000313" key="1">
    <source>
        <dbReference type="EMBL" id="GFD61373.1"/>
    </source>
</evidence>
<proteinExistence type="predicted"/>
<sequence length="76" mass="7811">EDIGEVGATGTAETTAATHARVDAGMAVLVIGRPLAGVGKNLVGLVGLLEFLFRGLVVRVAVRVIFHCEAAISLLQ</sequence>
<protein>
    <submittedName>
        <fullName evidence="1">Uncharacterized protein</fullName>
    </submittedName>
</protein>
<dbReference type="EMBL" id="BKCJ011890360">
    <property type="protein sequence ID" value="GFD61373.1"/>
    <property type="molecule type" value="Genomic_DNA"/>
</dbReference>
<dbReference type="AlphaFoldDB" id="A0A699XQ03"/>
<reference evidence="1" key="1">
    <citation type="journal article" date="2019" name="Sci. Rep.">
        <title>Draft genome of Tanacetum cinerariifolium, the natural source of mosquito coil.</title>
        <authorList>
            <person name="Yamashiro T."/>
            <person name="Shiraishi A."/>
            <person name="Satake H."/>
            <person name="Nakayama K."/>
        </authorList>
    </citation>
    <scope>NUCLEOTIDE SEQUENCE</scope>
</reference>
<name>A0A699XQ03_TANCI</name>
<gene>
    <name evidence="1" type="ORF">Tci_933342</name>
</gene>
<accession>A0A699XQ03</accession>